<dbReference type="Gene3D" id="1.10.1470.10">
    <property type="entry name" value="YjbJ"/>
    <property type="match status" value="1"/>
</dbReference>
<feature type="domain" description="CsbD-like" evidence="3">
    <location>
        <begin position="6"/>
        <end position="57"/>
    </location>
</feature>
<feature type="compositionally biased region" description="Basic and acidic residues" evidence="2">
    <location>
        <begin position="51"/>
        <end position="63"/>
    </location>
</feature>
<evidence type="ECO:0000256" key="1">
    <source>
        <dbReference type="ARBA" id="ARBA00009129"/>
    </source>
</evidence>
<feature type="region of interest" description="Disordered" evidence="2">
    <location>
        <begin position="1"/>
        <end position="63"/>
    </location>
</feature>
<dbReference type="InterPro" id="IPR036629">
    <property type="entry name" value="YjbJ_sf"/>
</dbReference>
<evidence type="ECO:0000313" key="4">
    <source>
        <dbReference type="EMBL" id="KIQ01803.1"/>
    </source>
</evidence>
<comment type="caution">
    <text evidence="4">The sequence shown here is derived from an EMBL/GenBank/DDBJ whole genome shotgun (WGS) entry which is preliminary data.</text>
</comment>
<dbReference type="Pfam" id="PF05532">
    <property type="entry name" value="CsbD"/>
    <property type="match status" value="1"/>
</dbReference>
<reference evidence="4 5" key="1">
    <citation type="submission" date="2014-12" db="EMBL/GenBank/DDBJ databases">
        <title>16Stimator: statistical estimation of ribosomal gene copy numbers from draft genome assemblies.</title>
        <authorList>
            <person name="Perisin M.A."/>
            <person name="Vetter M."/>
            <person name="Gilbert J.A."/>
            <person name="Bergelson J."/>
        </authorList>
    </citation>
    <scope>NUCLEOTIDE SEQUENCE [LARGE SCALE GENOMIC DNA]</scope>
    <source>
        <strain evidence="4 5">MEJ076</strain>
    </source>
</reference>
<dbReference type="AlphaFoldDB" id="A0A0D0KX12"/>
<feature type="compositionally biased region" description="Polar residues" evidence="2">
    <location>
        <begin position="1"/>
        <end position="12"/>
    </location>
</feature>
<protein>
    <recommendedName>
        <fullName evidence="3">CsbD-like domain-containing protein</fullName>
    </recommendedName>
</protein>
<accession>A0A0D0KX12</accession>
<dbReference type="SUPFAM" id="SSF69047">
    <property type="entry name" value="Hypothetical protein YjbJ"/>
    <property type="match status" value="1"/>
</dbReference>
<organism evidence="4 5">
    <name type="scientific">Agrobacterium tumefaciens</name>
    <dbReference type="NCBI Taxonomy" id="358"/>
    <lineage>
        <taxon>Bacteria</taxon>
        <taxon>Pseudomonadati</taxon>
        <taxon>Pseudomonadota</taxon>
        <taxon>Alphaproteobacteria</taxon>
        <taxon>Hyphomicrobiales</taxon>
        <taxon>Rhizobiaceae</taxon>
        <taxon>Rhizobium/Agrobacterium group</taxon>
        <taxon>Agrobacterium</taxon>
        <taxon>Agrobacterium tumefaciens complex</taxon>
    </lineage>
</organism>
<dbReference type="InterPro" id="IPR050423">
    <property type="entry name" value="UPF0337_stress_rsp"/>
</dbReference>
<dbReference type="Proteomes" id="UP000035017">
    <property type="component" value="Unassembled WGS sequence"/>
</dbReference>
<dbReference type="OrthoDB" id="7226109at2"/>
<dbReference type="PANTHER" id="PTHR34977:SF1">
    <property type="entry name" value="UPF0337 PROTEIN YJBJ"/>
    <property type="match status" value="1"/>
</dbReference>
<dbReference type="InterPro" id="IPR008462">
    <property type="entry name" value="CsbD"/>
</dbReference>
<evidence type="ECO:0000313" key="5">
    <source>
        <dbReference type="Proteomes" id="UP000035017"/>
    </source>
</evidence>
<sequence>MGSTSDKISGTANEVAGKVKQGLGKATGNDQLRAEGAAQETKGKIQSTIGKAKDAVKGAIDRA</sequence>
<name>A0A0D0KX12_AGRTU</name>
<evidence type="ECO:0000256" key="2">
    <source>
        <dbReference type="SAM" id="MobiDB-lite"/>
    </source>
</evidence>
<proteinExistence type="inferred from homology"/>
<comment type="similarity">
    <text evidence="1">Belongs to the UPF0337 (CsbD) family.</text>
</comment>
<dbReference type="EMBL" id="JXQV01000012">
    <property type="protein sequence ID" value="KIQ01803.1"/>
    <property type="molecule type" value="Genomic_DNA"/>
</dbReference>
<dbReference type="PANTHER" id="PTHR34977">
    <property type="entry name" value="UPF0337 PROTEIN YJBJ"/>
    <property type="match status" value="1"/>
</dbReference>
<gene>
    <name evidence="4" type="ORF">RU07_13645</name>
</gene>
<evidence type="ECO:0000259" key="3">
    <source>
        <dbReference type="Pfam" id="PF05532"/>
    </source>
</evidence>